<dbReference type="SUPFAM" id="SSF48366">
    <property type="entry name" value="Ras GEF"/>
    <property type="match status" value="1"/>
</dbReference>
<feature type="compositionally biased region" description="Basic and acidic residues" evidence="4">
    <location>
        <begin position="397"/>
        <end position="408"/>
    </location>
</feature>
<feature type="compositionally biased region" description="Acidic residues" evidence="4">
    <location>
        <begin position="528"/>
        <end position="537"/>
    </location>
</feature>
<keyword evidence="1 3" id="KW-0727">SH2 domain</keyword>
<keyword evidence="2" id="KW-0344">Guanine-nucleotide releasing factor</keyword>
<evidence type="ECO:0000259" key="5">
    <source>
        <dbReference type="PROSITE" id="PS50001"/>
    </source>
</evidence>
<dbReference type="EMBL" id="JAWZYT010001940">
    <property type="protein sequence ID" value="KAK4308001.1"/>
    <property type="molecule type" value="Genomic_DNA"/>
</dbReference>
<dbReference type="SMART" id="SM00252">
    <property type="entry name" value="SH2"/>
    <property type="match status" value="1"/>
</dbReference>
<dbReference type="CDD" id="cd09487">
    <property type="entry name" value="SAM_superfamily"/>
    <property type="match status" value="1"/>
</dbReference>
<dbReference type="PROSITE" id="PS50009">
    <property type="entry name" value="RASGEF_CAT"/>
    <property type="match status" value="1"/>
</dbReference>
<feature type="compositionally biased region" description="Gly residues" evidence="4">
    <location>
        <begin position="539"/>
        <end position="550"/>
    </location>
</feature>
<sequence length="1011" mass="111398">MGNKAFSPSNDRKTKGSFMSSLRRGASQGRRMSWLPRRPHLDCRAWLATLHLTQYTHLFTHVDGVEDILYIDETAIKNLGIGNEGHRTKIMNSLTALRHKWEKNHKIKGCDANPRLSLVEQREPRTRPLPDPLLHPDVVLRNKHGTSRRDARKREAAILSPNTIVKMSFEPATMIEAGELRKLLEWELGLDSADLRSHAWYHGTIPRARAEEVVLRDGSFLIRDCISQPGDFVLTSHWNTQTLHFVIQKTIVQPNTVYERIQYQLEDDAYDTIPDLVRAYVGGRKPVTASSGARVINPVNRTAPLSFYASKYAVQTAHTVTHGTLSRPPVPKGSNEQSVSGGGMLRHQHSYSGPMGGGGGVGCTIVRSPAHSPPRVRRDTAPTLQFTKGRSISLSRTQEDNMDSERSCSNDGVVGPRPHTSDQTNKFTSQSLPRKMTTKAFSIATEHTHTHTQHTHTDAQHAHTDTQHTHTHPDDQLKTSGGGDDPEPPPKPSRVPSFKVKPKKPPQMYHPPIPPQPPHPQHERIYAEIDEGDEDEGNNGRGGGVGGTGGDPKVTPQSSDDLKTPTEGDGVGGEEEEGGGVIDVVVVVGGGAGGGAGGGSVGDNNTPRHSRLSEMYQPSGSDSGNGSGDSVQTSASDARNRDSQASFGDTGSVQLEEDSVVEEEPFNLPQLVSSSAFDLENFNTLLLNSLENKPLDATALKGVKNALLECGSRVLAAHLTKVDFYFFRVLAAHLTKVDLDLLNGSTETDYGLGVTTGIELITLPHGGQLRADLIERTECLKLIVAVTIVMTPDPNERAEIINRWIQIAVDTKTAMGNLYGFAAIILGLCMPEIQRLTTTWHTLRQKFTDSAYNFESKLRSTLKAMNECSNPQAPNTTIPHLLPFILLCERDLNDIYAMHRHCSSILQWETTASDYGLQMLFSHLVEARAMTQNLTLYRRNADHIIPTTSSEQQQHQHHHGALDELTLDMFRTEFHLKFLWGSKGALLSGSEERHAKFQEVLVKLSERCEPG</sequence>
<evidence type="ECO:0000256" key="3">
    <source>
        <dbReference type="PROSITE-ProRule" id="PRU00191"/>
    </source>
</evidence>
<comment type="caution">
    <text evidence="8">The sequence shown here is derived from an EMBL/GenBank/DDBJ whole genome shotgun (WGS) entry which is preliminary data.</text>
</comment>
<feature type="region of interest" description="Disordered" evidence="4">
    <location>
        <begin position="1"/>
        <end position="31"/>
    </location>
</feature>
<evidence type="ECO:0000256" key="2">
    <source>
        <dbReference type="PROSITE-ProRule" id="PRU00168"/>
    </source>
</evidence>
<dbReference type="SUPFAM" id="SSF55550">
    <property type="entry name" value="SH2 domain"/>
    <property type="match status" value="1"/>
</dbReference>
<dbReference type="SUPFAM" id="SSF47769">
    <property type="entry name" value="SAM/Pointed domain"/>
    <property type="match status" value="1"/>
</dbReference>
<dbReference type="Pfam" id="PF00617">
    <property type="entry name" value="RasGEF"/>
    <property type="match status" value="1"/>
</dbReference>
<dbReference type="Proteomes" id="UP001292094">
    <property type="component" value="Unassembled WGS sequence"/>
</dbReference>
<dbReference type="InterPro" id="IPR001660">
    <property type="entry name" value="SAM"/>
</dbReference>
<feature type="domain" description="Ras-GEF" evidence="6">
    <location>
        <begin position="726"/>
        <end position="972"/>
    </location>
</feature>
<evidence type="ECO:0000259" key="6">
    <source>
        <dbReference type="PROSITE" id="PS50009"/>
    </source>
</evidence>
<keyword evidence="9" id="KW-1185">Reference proteome</keyword>
<proteinExistence type="predicted"/>
<dbReference type="Gene3D" id="1.10.150.50">
    <property type="entry name" value="Transcription Factor, Ets-1"/>
    <property type="match status" value="1"/>
</dbReference>
<feature type="domain" description="SAM" evidence="7">
    <location>
        <begin position="46"/>
        <end position="100"/>
    </location>
</feature>
<dbReference type="InterPro" id="IPR000980">
    <property type="entry name" value="SH2"/>
</dbReference>
<feature type="domain" description="SH2" evidence="5">
    <location>
        <begin position="200"/>
        <end position="299"/>
    </location>
</feature>
<feature type="compositionally biased region" description="Basic and acidic residues" evidence="4">
    <location>
        <begin position="455"/>
        <end position="477"/>
    </location>
</feature>
<feature type="compositionally biased region" description="Polar residues" evidence="4">
    <location>
        <begin position="631"/>
        <end position="651"/>
    </location>
</feature>
<dbReference type="Gene3D" id="1.10.840.10">
    <property type="entry name" value="Ras guanine-nucleotide exchange factors catalytic domain"/>
    <property type="match status" value="1"/>
</dbReference>
<dbReference type="PANTHER" id="PTHR14247:SF8">
    <property type="entry name" value="RAS-GEF DOMAIN-CONTAINING PROTEIN"/>
    <property type="match status" value="1"/>
</dbReference>
<dbReference type="SMART" id="SM00147">
    <property type="entry name" value="RasGEF"/>
    <property type="match status" value="1"/>
</dbReference>
<protein>
    <recommendedName>
        <fullName evidence="10">Breast cancer anti-estrogen resistance protein 3</fullName>
    </recommendedName>
</protein>
<name>A0AAE1U4L8_9EUCA</name>
<dbReference type="Pfam" id="PF00017">
    <property type="entry name" value="SH2"/>
    <property type="match status" value="1"/>
</dbReference>
<dbReference type="PROSITE" id="PS50001">
    <property type="entry name" value="SH2"/>
    <property type="match status" value="1"/>
</dbReference>
<dbReference type="InterPro" id="IPR044102">
    <property type="entry name" value="SH2_SHEP1/BCAR3/NSP1"/>
</dbReference>
<evidence type="ECO:0000313" key="8">
    <source>
        <dbReference type="EMBL" id="KAK4308001.1"/>
    </source>
</evidence>
<dbReference type="Pfam" id="PF00536">
    <property type="entry name" value="SAM_1"/>
    <property type="match status" value="1"/>
</dbReference>
<dbReference type="CDD" id="cd10337">
    <property type="entry name" value="SH2_BCAR3"/>
    <property type="match status" value="1"/>
</dbReference>
<feature type="region of interest" description="Disordered" evidence="4">
    <location>
        <begin position="321"/>
        <end position="579"/>
    </location>
</feature>
<gene>
    <name evidence="8" type="ORF">Pmani_020277</name>
</gene>
<evidence type="ECO:0000256" key="4">
    <source>
        <dbReference type="SAM" id="MobiDB-lite"/>
    </source>
</evidence>
<dbReference type="InterPro" id="IPR023578">
    <property type="entry name" value="Ras_GEF_dom_sf"/>
</dbReference>
<dbReference type="InterPro" id="IPR001895">
    <property type="entry name" value="RASGEF_cat_dom"/>
</dbReference>
<reference evidence="8" key="1">
    <citation type="submission" date="2023-11" db="EMBL/GenBank/DDBJ databases">
        <title>Genome assemblies of two species of porcelain crab, Petrolisthes cinctipes and Petrolisthes manimaculis (Anomura: Porcellanidae).</title>
        <authorList>
            <person name="Angst P."/>
        </authorList>
    </citation>
    <scope>NUCLEOTIDE SEQUENCE</scope>
    <source>
        <strain evidence="8">PB745_02</strain>
        <tissue evidence="8">Gill</tissue>
    </source>
</reference>
<evidence type="ECO:0000259" key="7">
    <source>
        <dbReference type="PROSITE" id="PS50105"/>
    </source>
</evidence>
<feature type="region of interest" description="Disordered" evidence="4">
    <location>
        <begin position="593"/>
        <end position="651"/>
    </location>
</feature>
<evidence type="ECO:0000256" key="1">
    <source>
        <dbReference type="ARBA" id="ARBA00022999"/>
    </source>
</evidence>
<dbReference type="GO" id="GO:0001784">
    <property type="term" value="F:phosphotyrosine residue binding"/>
    <property type="evidence" value="ECO:0007669"/>
    <property type="project" value="InterPro"/>
</dbReference>
<dbReference type="Gene3D" id="3.30.505.10">
    <property type="entry name" value="SH2 domain"/>
    <property type="match status" value="1"/>
</dbReference>
<dbReference type="FunFam" id="3.30.505.10:FF:000013">
    <property type="entry name" value="SH2 domain-containing protein 3C isoform X1"/>
    <property type="match status" value="1"/>
</dbReference>
<dbReference type="GO" id="GO:0007264">
    <property type="term" value="P:small GTPase-mediated signal transduction"/>
    <property type="evidence" value="ECO:0007669"/>
    <property type="project" value="InterPro"/>
</dbReference>
<dbReference type="InterPro" id="IPR051853">
    <property type="entry name" value="SH2-Ras-GEF_adapter"/>
</dbReference>
<dbReference type="InterPro" id="IPR036964">
    <property type="entry name" value="RASGEF_cat_dom_sf"/>
</dbReference>
<feature type="compositionally biased region" description="Low complexity" evidence="4">
    <location>
        <begin position="619"/>
        <end position="630"/>
    </location>
</feature>
<organism evidence="8 9">
    <name type="scientific">Petrolisthes manimaculis</name>
    <dbReference type="NCBI Taxonomy" id="1843537"/>
    <lineage>
        <taxon>Eukaryota</taxon>
        <taxon>Metazoa</taxon>
        <taxon>Ecdysozoa</taxon>
        <taxon>Arthropoda</taxon>
        <taxon>Crustacea</taxon>
        <taxon>Multicrustacea</taxon>
        <taxon>Malacostraca</taxon>
        <taxon>Eumalacostraca</taxon>
        <taxon>Eucarida</taxon>
        <taxon>Decapoda</taxon>
        <taxon>Pleocyemata</taxon>
        <taxon>Anomura</taxon>
        <taxon>Galatheoidea</taxon>
        <taxon>Porcellanidae</taxon>
        <taxon>Petrolisthes</taxon>
    </lineage>
</organism>
<accession>A0AAE1U4L8</accession>
<dbReference type="GO" id="GO:0005085">
    <property type="term" value="F:guanyl-nucleotide exchange factor activity"/>
    <property type="evidence" value="ECO:0007669"/>
    <property type="project" value="UniProtKB-KW"/>
</dbReference>
<dbReference type="PANTHER" id="PTHR14247">
    <property type="entry name" value="BREAST CANCER ANTI-ESTROGEN RESISTANCE PROTEIN 3 HOMOLOG-LIKE PROTEIN"/>
    <property type="match status" value="1"/>
</dbReference>
<dbReference type="InterPro" id="IPR013761">
    <property type="entry name" value="SAM/pointed_sf"/>
</dbReference>
<dbReference type="AlphaFoldDB" id="A0AAE1U4L8"/>
<evidence type="ECO:0000313" key="9">
    <source>
        <dbReference type="Proteomes" id="UP001292094"/>
    </source>
</evidence>
<dbReference type="FunFam" id="1.10.840.10:FF:000015">
    <property type="entry name" value="Uncharacterized protein, isoform A"/>
    <property type="match status" value="1"/>
</dbReference>
<feature type="compositionally biased region" description="Polar residues" evidence="4">
    <location>
        <begin position="382"/>
        <end position="396"/>
    </location>
</feature>
<feature type="compositionally biased region" description="Pro residues" evidence="4">
    <location>
        <begin position="508"/>
        <end position="519"/>
    </location>
</feature>
<evidence type="ECO:0008006" key="10">
    <source>
        <dbReference type="Google" id="ProtNLM"/>
    </source>
</evidence>
<feature type="compositionally biased region" description="Polar residues" evidence="4">
    <location>
        <begin position="421"/>
        <end position="432"/>
    </location>
</feature>
<dbReference type="PROSITE" id="PS50105">
    <property type="entry name" value="SAM_DOMAIN"/>
    <property type="match status" value="1"/>
</dbReference>
<dbReference type="InterPro" id="IPR036860">
    <property type="entry name" value="SH2_dom_sf"/>
</dbReference>